<organism evidence="1 2">
    <name type="scientific">Negadavirga shengliensis</name>
    <dbReference type="NCBI Taxonomy" id="1389218"/>
    <lineage>
        <taxon>Bacteria</taxon>
        <taxon>Pseudomonadati</taxon>
        <taxon>Bacteroidota</taxon>
        <taxon>Cytophagia</taxon>
        <taxon>Cytophagales</taxon>
        <taxon>Cyclobacteriaceae</taxon>
        <taxon>Negadavirga</taxon>
    </lineage>
</organism>
<keyword evidence="2" id="KW-1185">Reference proteome</keyword>
<evidence type="ECO:0000313" key="1">
    <source>
        <dbReference type="EMBL" id="MFC4872991.1"/>
    </source>
</evidence>
<evidence type="ECO:0008006" key="3">
    <source>
        <dbReference type="Google" id="ProtNLM"/>
    </source>
</evidence>
<accession>A0ABV9T3A3</accession>
<name>A0ABV9T3A3_9BACT</name>
<proteinExistence type="predicted"/>
<sequence>MKSFTTNKKILTVAIAIIWGFVLSPLESRSQAFDKGTKVLSAGIGIGSSLGSFSYSSQLPALSVQYEQGVWEVGGPGVISLGGYLGYKSYNWRHESTGFTSSASWKYTIVGLRSAYHYQGLENDNIDVYGGLMLSANILNYTYKDSTGGNMNSGNFGNTTGFTLYVGGRYYFAPNLGVFSELGYGVSYLNLGLVLKL</sequence>
<dbReference type="RefSeq" id="WP_377065572.1">
    <property type="nucleotide sequence ID" value="NZ_JBHSJJ010000008.1"/>
</dbReference>
<dbReference type="EMBL" id="JBHSJJ010000008">
    <property type="protein sequence ID" value="MFC4872991.1"/>
    <property type="molecule type" value="Genomic_DNA"/>
</dbReference>
<gene>
    <name evidence="1" type="ORF">ACFPFU_14935</name>
</gene>
<dbReference type="Proteomes" id="UP001595818">
    <property type="component" value="Unassembled WGS sequence"/>
</dbReference>
<reference evidence="2" key="1">
    <citation type="journal article" date="2019" name="Int. J. Syst. Evol. Microbiol.">
        <title>The Global Catalogue of Microorganisms (GCM) 10K type strain sequencing project: providing services to taxonomists for standard genome sequencing and annotation.</title>
        <authorList>
            <consortium name="The Broad Institute Genomics Platform"/>
            <consortium name="The Broad Institute Genome Sequencing Center for Infectious Disease"/>
            <person name="Wu L."/>
            <person name="Ma J."/>
        </authorList>
    </citation>
    <scope>NUCLEOTIDE SEQUENCE [LARGE SCALE GENOMIC DNA]</scope>
    <source>
        <strain evidence="2">CGMCC 4.7466</strain>
    </source>
</reference>
<evidence type="ECO:0000313" key="2">
    <source>
        <dbReference type="Proteomes" id="UP001595818"/>
    </source>
</evidence>
<comment type="caution">
    <text evidence="1">The sequence shown here is derived from an EMBL/GenBank/DDBJ whole genome shotgun (WGS) entry which is preliminary data.</text>
</comment>
<protein>
    <recommendedName>
        <fullName evidence="3">Outer membrane protein beta-barrel domain-containing protein</fullName>
    </recommendedName>
</protein>